<dbReference type="Pfam" id="PF02163">
    <property type="entry name" value="Peptidase_M50"/>
    <property type="match status" value="1"/>
</dbReference>
<evidence type="ECO:0000256" key="2">
    <source>
        <dbReference type="ARBA" id="ARBA00004141"/>
    </source>
</evidence>
<dbReference type="SUPFAM" id="SSF50156">
    <property type="entry name" value="PDZ domain-like"/>
    <property type="match status" value="2"/>
</dbReference>
<dbReference type="SMART" id="SM00228">
    <property type="entry name" value="PDZ"/>
    <property type="match status" value="2"/>
</dbReference>
<organism evidence="13 14">
    <name type="scientific">Haloplasma contractile SSD-17B</name>
    <dbReference type="NCBI Taxonomy" id="1033810"/>
    <lineage>
        <taxon>Bacteria</taxon>
        <taxon>Bacillati</taxon>
        <taxon>Mycoplasmatota</taxon>
        <taxon>Mollicutes</taxon>
        <taxon>Haloplasmatales</taxon>
        <taxon>Haloplasmataceae</taxon>
        <taxon>Haloplasma</taxon>
    </lineage>
</organism>
<keyword evidence="5 11" id="KW-0812">Transmembrane</keyword>
<evidence type="ECO:0000313" key="13">
    <source>
        <dbReference type="EMBL" id="ERJ13476.1"/>
    </source>
</evidence>
<dbReference type="FunCoup" id="U2EFQ9">
    <property type="interactions" value="384"/>
</dbReference>
<reference evidence="13 14" key="2">
    <citation type="journal article" date="2013" name="PLoS ONE">
        <title>INDIGO - INtegrated Data Warehouse of MIcrobial GenOmes with Examples from the Red Sea Extremophiles.</title>
        <authorList>
            <person name="Alam I."/>
            <person name="Antunes A."/>
            <person name="Kamau A.A."/>
            <person name="Ba Alawi W."/>
            <person name="Kalkatawi M."/>
            <person name="Stingl U."/>
            <person name="Bajic V.B."/>
        </authorList>
    </citation>
    <scope>NUCLEOTIDE SEQUENCE [LARGE SCALE GENOMIC DNA]</scope>
    <source>
        <strain evidence="13 14">SSD-17B</strain>
    </source>
</reference>
<dbReference type="InterPro" id="IPR004387">
    <property type="entry name" value="Pept_M50_Zn"/>
</dbReference>
<dbReference type="GO" id="GO:0004222">
    <property type="term" value="F:metalloendopeptidase activity"/>
    <property type="evidence" value="ECO:0007669"/>
    <property type="project" value="InterPro"/>
</dbReference>
<feature type="transmembrane region" description="Helical" evidence="11">
    <location>
        <begin position="174"/>
        <end position="198"/>
    </location>
</feature>
<keyword evidence="10 11" id="KW-0472">Membrane</keyword>
<evidence type="ECO:0000256" key="5">
    <source>
        <dbReference type="ARBA" id="ARBA00022692"/>
    </source>
</evidence>
<sequence length="523" mass="58294">MLYIILFILVLGIIILVHEFGHFLFAKRAGILCHEFAIGMGPILWKKRKGETLYTIRAIPLGGYVMMAGEEIDESRISEGQNVKLMIKNGMVEKIVLTDSSEYSAAIPATIAHFDLYGENGNPLYIEYTTPDHREQTKRVRVKRDAVYILGKDNEQLISPYERSFESKKWLDKFLTVVMGAGFNFIFAIILFFIIGLFNGVPTGENLVGDLNKSGLRPEISPAVDHFERGDRITELNDESVEDWSDISENMADFDGGTLNYTIKRDGKEITGQLTPLIYIATLGIYSDKDVNNDVIIGDIVPNAKADKEGFRIGDDITHINNVKVENWNEAKTQFEDYYNGEEITITVVRGNEKITKELILGKALAAENVAGYVIGINSYSERGLLPSIKYGFTGMINTIRFVILNLQMLFGHEDVGVGDLAGPLGIFDLTKSAAMSGNTAGQRIISVLSFMALISANIGFVNLLPIPALDGGRLIFLIIEGILRKRIPRKVENYIHMVGFILLMLLFVYVTGNDILRMIGLK</sequence>
<dbReference type="EC" id="3.4.24.-" evidence="13"/>
<feature type="transmembrane region" description="Helical" evidence="11">
    <location>
        <begin position="495"/>
        <end position="513"/>
    </location>
</feature>
<feature type="transmembrane region" description="Helical" evidence="11">
    <location>
        <begin position="6"/>
        <end position="25"/>
    </location>
</feature>
<keyword evidence="6 13" id="KW-0378">Hydrolase</keyword>
<dbReference type="NCBIfam" id="TIGR00054">
    <property type="entry name" value="RIP metalloprotease RseP"/>
    <property type="match status" value="1"/>
</dbReference>
<evidence type="ECO:0000256" key="1">
    <source>
        <dbReference type="ARBA" id="ARBA00001947"/>
    </source>
</evidence>
<comment type="caution">
    <text evidence="13">The sequence shown here is derived from an EMBL/GenBank/DDBJ whole genome shotgun (WGS) entry which is preliminary data.</text>
</comment>
<dbReference type="Proteomes" id="UP000005707">
    <property type="component" value="Unassembled WGS sequence"/>
</dbReference>
<keyword evidence="14" id="KW-1185">Reference proteome</keyword>
<dbReference type="CDD" id="cd06163">
    <property type="entry name" value="S2P-M50_PDZ_RseP-like"/>
    <property type="match status" value="2"/>
</dbReference>
<dbReference type="InParanoid" id="U2EFQ9"/>
<dbReference type="GO" id="GO:0016020">
    <property type="term" value="C:membrane"/>
    <property type="evidence" value="ECO:0007669"/>
    <property type="project" value="UniProtKB-SubCell"/>
</dbReference>
<protein>
    <submittedName>
        <fullName evidence="13">Protease eep protein</fullName>
        <ecNumber evidence="13">3.4.24.-</ecNumber>
    </submittedName>
</protein>
<keyword evidence="4 13" id="KW-0645">Protease</keyword>
<dbReference type="RefSeq" id="WP_008826418.1">
    <property type="nucleotide sequence ID" value="NZ_AFNU02000001.1"/>
</dbReference>
<comment type="subcellular location">
    <subcellularLocation>
        <location evidence="2">Membrane</location>
        <topology evidence="2">Multi-pass membrane protein</topology>
    </subcellularLocation>
</comment>
<evidence type="ECO:0000256" key="9">
    <source>
        <dbReference type="ARBA" id="ARBA00023049"/>
    </source>
</evidence>
<dbReference type="GO" id="GO:0006508">
    <property type="term" value="P:proteolysis"/>
    <property type="evidence" value="ECO:0007669"/>
    <property type="project" value="UniProtKB-KW"/>
</dbReference>
<comment type="cofactor">
    <cofactor evidence="1">
        <name>Zn(2+)</name>
        <dbReference type="ChEBI" id="CHEBI:29105"/>
    </cofactor>
</comment>
<evidence type="ECO:0000256" key="3">
    <source>
        <dbReference type="ARBA" id="ARBA00007931"/>
    </source>
</evidence>
<reference evidence="13 14" key="1">
    <citation type="journal article" date="2011" name="J. Bacteriol.">
        <title>Genome sequence of Haloplasma contractile, an unusual contractile bacterium from a deep-sea anoxic brine lake.</title>
        <authorList>
            <person name="Antunes A."/>
            <person name="Alam I."/>
            <person name="El Dorry H."/>
            <person name="Siam R."/>
            <person name="Robertson A."/>
            <person name="Bajic V.B."/>
            <person name="Stingl U."/>
        </authorList>
    </citation>
    <scope>NUCLEOTIDE SEQUENCE [LARGE SCALE GENOMIC DNA]</scope>
    <source>
        <strain evidence="13 14">SSD-17B</strain>
    </source>
</reference>
<dbReference type="eggNOG" id="COG0750">
    <property type="taxonomic scope" value="Bacteria"/>
</dbReference>
<dbReference type="InterPro" id="IPR008915">
    <property type="entry name" value="Peptidase_M50"/>
</dbReference>
<name>U2EFQ9_9MOLU</name>
<feature type="domain" description="PDZ" evidence="12">
    <location>
        <begin position="260"/>
        <end position="352"/>
    </location>
</feature>
<dbReference type="PANTHER" id="PTHR42837">
    <property type="entry name" value="REGULATOR OF SIGMA-E PROTEASE RSEP"/>
    <property type="match status" value="1"/>
</dbReference>
<dbReference type="Gene3D" id="2.30.42.10">
    <property type="match status" value="2"/>
</dbReference>
<keyword evidence="8 11" id="KW-1133">Transmembrane helix</keyword>
<evidence type="ECO:0000256" key="6">
    <source>
        <dbReference type="ARBA" id="ARBA00022801"/>
    </source>
</evidence>
<gene>
    <name evidence="13" type="primary">eep</name>
    <name evidence="13" type="ORF">HLPCO_000127</name>
</gene>
<dbReference type="OrthoDB" id="9782003at2"/>
<dbReference type="PROSITE" id="PS50106">
    <property type="entry name" value="PDZ"/>
    <property type="match status" value="1"/>
</dbReference>
<evidence type="ECO:0000256" key="7">
    <source>
        <dbReference type="ARBA" id="ARBA00022833"/>
    </source>
</evidence>
<dbReference type="PANTHER" id="PTHR42837:SF2">
    <property type="entry name" value="MEMBRANE METALLOPROTEASE ARASP2, CHLOROPLASTIC-RELATED"/>
    <property type="match status" value="1"/>
</dbReference>
<dbReference type="EMBL" id="AFNU02000001">
    <property type="protein sequence ID" value="ERJ13476.1"/>
    <property type="molecule type" value="Genomic_DNA"/>
</dbReference>
<keyword evidence="9" id="KW-0482">Metalloprotease</keyword>
<evidence type="ECO:0000313" key="14">
    <source>
        <dbReference type="Proteomes" id="UP000005707"/>
    </source>
</evidence>
<dbReference type="STRING" id="1033810.HLPCO_000127"/>
<dbReference type="InterPro" id="IPR001478">
    <property type="entry name" value="PDZ"/>
</dbReference>
<accession>U2EFQ9</accession>
<proteinExistence type="inferred from homology"/>
<feature type="transmembrane region" description="Helical" evidence="11">
    <location>
        <begin position="445"/>
        <end position="465"/>
    </location>
</feature>
<evidence type="ECO:0000256" key="10">
    <source>
        <dbReference type="ARBA" id="ARBA00023136"/>
    </source>
</evidence>
<evidence type="ECO:0000256" key="4">
    <source>
        <dbReference type="ARBA" id="ARBA00022670"/>
    </source>
</evidence>
<dbReference type="InterPro" id="IPR036034">
    <property type="entry name" value="PDZ_sf"/>
</dbReference>
<evidence type="ECO:0000259" key="12">
    <source>
        <dbReference type="PROSITE" id="PS50106"/>
    </source>
</evidence>
<keyword evidence="7" id="KW-0862">Zinc</keyword>
<evidence type="ECO:0000256" key="11">
    <source>
        <dbReference type="SAM" id="Phobius"/>
    </source>
</evidence>
<dbReference type="AlphaFoldDB" id="U2EFQ9"/>
<comment type="similarity">
    <text evidence="3">Belongs to the peptidase M50B family.</text>
</comment>
<evidence type="ECO:0000256" key="8">
    <source>
        <dbReference type="ARBA" id="ARBA00022989"/>
    </source>
</evidence>